<evidence type="ECO:0000256" key="2">
    <source>
        <dbReference type="ARBA" id="ARBA00023136"/>
    </source>
</evidence>
<evidence type="ECO:0000256" key="3">
    <source>
        <dbReference type="SAM" id="MobiDB-lite"/>
    </source>
</evidence>
<evidence type="ECO:0000259" key="4">
    <source>
        <dbReference type="Pfam" id="PF01103"/>
    </source>
</evidence>
<dbReference type="Pfam" id="PF01103">
    <property type="entry name" value="Omp85"/>
    <property type="match status" value="1"/>
</dbReference>
<comment type="subcellular location">
    <subcellularLocation>
        <location evidence="1">Membrane</location>
    </subcellularLocation>
</comment>
<reference evidence="5" key="1">
    <citation type="submission" date="2023-06" db="EMBL/GenBank/DDBJ databases">
        <authorList>
            <person name="Jiang Y."/>
            <person name="Liu Q."/>
        </authorList>
    </citation>
    <scope>NUCLEOTIDE SEQUENCE</scope>
    <source>
        <strain evidence="5">CGMCC 1.12089</strain>
    </source>
</reference>
<sequence>MTCLVAHAQSDSSTSAGSMPDGSTPKGEQAGSQSHDRSPWLLVPLVSSNPKLGTSAGGMVGYVTRFDEQSEPSLFAVQGQTSNTSSTTVAVGSKAFWNADRERLSVGAVGGKVSNDYLDFLGTGREVRSDENLRAFFVRYQHEVLPNWYVGAQALYANYAVDGLDPTSDLILEQAGLAGLVSAGAGLITSYDTRDNTNNPTSGVYAQLHNLAYRESLGSDDNYDALTADIKWYATTGKNNVLVAHAKGRWTKDAPASRESTVQLRGYTSGQYLGRNALTLEVEDRYMVLPRWGVKAFAGVSCLYGDGKSCSGDQVYPMVGGGVFFIVKPEANMVVSAEFAKGKDENQGFYLTFGHRF</sequence>
<feature type="region of interest" description="Disordered" evidence="3">
    <location>
        <begin position="1"/>
        <end position="36"/>
    </location>
</feature>
<proteinExistence type="predicted"/>
<dbReference type="EMBL" id="JASZYV010000003">
    <property type="protein sequence ID" value="MDM0045862.1"/>
    <property type="molecule type" value="Genomic_DNA"/>
</dbReference>
<evidence type="ECO:0000256" key="1">
    <source>
        <dbReference type="ARBA" id="ARBA00004370"/>
    </source>
</evidence>
<comment type="caution">
    <text evidence="5">The sequence shown here is derived from an EMBL/GenBank/DDBJ whole genome shotgun (WGS) entry which is preliminary data.</text>
</comment>
<evidence type="ECO:0000313" key="6">
    <source>
        <dbReference type="Proteomes" id="UP001174908"/>
    </source>
</evidence>
<keyword evidence="6" id="KW-1185">Reference proteome</keyword>
<organism evidence="5 6">
    <name type="scientific">Variovorax dokdonensis</name>
    <dbReference type="NCBI Taxonomy" id="344883"/>
    <lineage>
        <taxon>Bacteria</taxon>
        <taxon>Pseudomonadati</taxon>
        <taxon>Pseudomonadota</taxon>
        <taxon>Betaproteobacteria</taxon>
        <taxon>Burkholderiales</taxon>
        <taxon>Comamonadaceae</taxon>
        <taxon>Variovorax</taxon>
    </lineage>
</organism>
<dbReference type="RefSeq" id="WP_286660968.1">
    <property type="nucleotide sequence ID" value="NZ_JASZYV010000003.1"/>
</dbReference>
<evidence type="ECO:0000313" key="5">
    <source>
        <dbReference type="EMBL" id="MDM0045862.1"/>
    </source>
</evidence>
<gene>
    <name evidence="5" type="ORF">QTH91_15345</name>
</gene>
<keyword evidence="2" id="KW-0472">Membrane</keyword>
<accession>A0ABT7ND64</accession>
<dbReference type="Proteomes" id="UP001174908">
    <property type="component" value="Unassembled WGS sequence"/>
</dbReference>
<dbReference type="Gene3D" id="2.40.160.50">
    <property type="entry name" value="membrane protein fhac: a member of the omp85/tpsb transporter family"/>
    <property type="match status" value="1"/>
</dbReference>
<name>A0ABT7ND64_9BURK</name>
<protein>
    <submittedName>
        <fullName evidence="5">BamA/TamA family outer membrane protein</fullName>
    </submittedName>
</protein>
<dbReference type="InterPro" id="IPR000184">
    <property type="entry name" value="Bac_surfAg_D15"/>
</dbReference>
<feature type="domain" description="Bacterial surface antigen (D15)" evidence="4">
    <location>
        <begin position="180"/>
        <end position="250"/>
    </location>
</feature>